<organism evidence="3 4">
    <name type="scientific">Paraburkholderia ultramafica</name>
    <dbReference type="NCBI Taxonomy" id="1544867"/>
    <lineage>
        <taxon>Bacteria</taxon>
        <taxon>Pseudomonadati</taxon>
        <taxon>Pseudomonadota</taxon>
        <taxon>Betaproteobacteria</taxon>
        <taxon>Burkholderiales</taxon>
        <taxon>Burkholderiaceae</taxon>
        <taxon>Paraburkholderia</taxon>
    </lineage>
</organism>
<dbReference type="RefSeq" id="WP_175153489.1">
    <property type="nucleotide sequence ID" value="NZ_CADIKK010000050.1"/>
</dbReference>
<name>A0A6S7BNT3_9BURK</name>
<dbReference type="EMBL" id="CADIKK010000050">
    <property type="protein sequence ID" value="CAB3807442.1"/>
    <property type="molecule type" value="Genomic_DNA"/>
</dbReference>
<protein>
    <recommendedName>
        <fullName evidence="2">Phasin domain-containing protein</fullName>
    </recommendedName>
</protein>
<dbReference type="AlphaFoldDB" id="A0A6S7BNT3"/>
<dbReference type="Pfam" id="PF09361">
    <property type="entry name" value="Phasin_2"/>
    <property type="match status" value="1"/>
</dbReference>
<keyword evidence="4" id="KW-1185">Reference proteome</keyword>
<sequence>MYISTNEHLGWAQSDSVDAAFSLAQQVFQCFEKLVELNQQAVKATVAESEQAWQLAMSGKTPVELWVHQANAVRPVAERALSYNRQVLEIATHTQVEFLKFFKARFEHRNAKLQELVDGVARHAPAGSEAAVTVMKSTVSSAGLAYDTVLKATAQAIAMAQRTQPAATAPASGSAKSRDHARAD</sequence>
<evidence type="ECO:0000313" key="3">
    <source>
        <dbReference type="EMBL" id="CAB3807442.1"/>
    </source>
</evidence>
<evidence type="ECO:0000259" key="2">
    <source>
        <dbReference type="Pfam" id="PF09361"/>
    </source>
</evidence>
<evidence type="ECO:0000256" key="1">
    <source>
        <dbReference type="SAM" id="MobiDB-lite"/>
    </source>
</evidence>
<evidence type="ECO:0000313" key="4">
    <source>
        <dbReference type="Proteomes" id="UP000494365"/>
    </source>
</evidence>
<reference evidence="3 4" key="1">
    <citation type="submission" date="2020-04" db="EMBL/GenBank/DDBJ databases">
        <authorList>
            <person name="De Canck E."/>
        </authorList>
    </citation>
    <scope>NUCLEOTIDE SEQUENCE [LARGE SCALE GENOMIC DNA]</scope>
    <source>
        <strain evidence="3 4">LMG 28614</strain>
    </source>
</reference>
<feature type="region of interest" description="Disordered" evidence="1">
    <location>
        <begin position="164"/>
        <end position="184"/>
    </location>
</feature>
<accession>A0A6S7BNT3</accession>
<gene>
    <name evidence="3" type="ORF">LMG28614_06598</name>
</gene>
<dbReference type="InterPro" id="IPR010127">
    <property type="entry name" value="Phasin_subfam-1"/>
</dbReference>
<dbReference type="NCBIfam" id="TIGR01841">
    <property type="entry name" value="phasin"/>
    <property type="match status" value="1"/>
</dbReference>
<dbReference type="InterPro" id="IPR018968">
    <property type="entry name" value="Phasin"/>
</dbReference>
<proteinExistence type="predicted"/>
<dbReference type="Proteomes" id="UP000494365">
    <property type="component" value="Unassembled WGS sequence"/>
</dbReference>
<feature type="domain" description="Phasin" evidence="2">
    <location>
        <begin position="12"/>
        <end position="106"/>
    </location>
</feature>